<keyword evidence="2" id="KW-0472">Membrane</keyword>
<feature type="compositionally biased region" description="Low complexity" evidence="1">
    <location>
        <begin position="34"/>
        <end position="69"/>
    </location>
</feature>
<comment type="caution">
    <text evidence="3">The sequence shown here is derived from an EMBL/GenBank/DDBJ whole genome shotgun (WGS) entry which is preliminary data.</text>
</comment>
<keyword evidence="2" id="KW-1133">Transmembrane helix</keyword>
<dbReference type="EMBL" id="JBHUOP010000003">
    <property type="protein sequence ID" value="MFD2840537.1"/>
    <property type="molecule type" value="Genomic_DNA"/>
</dbReference>
<name>A0ABW5XFW3_9MICO</name>
<feature type="region of interest" description="Disordered" evidence="1">
    <location>
        <begin position="211"/>
        <end position="238"/>
    </location>
</feature>
<feature type="region of interest" description="Disordered" evidence="1">
    <location>
        <begin position="1"/>
        <end position="99"/>
    </location>
</feature>
<sequence>MANDKFFINQPDYITHSPTAEPSVSYEGASRGNAAPGDDAAAVHAQPVAAAQQTQQHAPHQTPQPVPAHNAHLPKDSAASPSANRPQQPRVSYAQGNSANGQQNYAEELPEDYFVGRSYSFGDKPMQKEETSAAGVIKVIGMIVFVLFFLGVASRVLSGFGEVSNNFSPFFDDGGFLPGSTVYFEEDDFPPGVELPEGAVILDDGEYSEEYFDDESGESSDHDEYLDDDNPFGGGPYSIDETTLFGFGF</sequence>
<evidence type="ECO:0000313" key="4">
    <source>
        <dbReference type="Proteomes" id="UP001597391"/>
    </source>
</evidence>
<proteinExistence type="predicted"/>
<keyword evidence="4" id="KW-1185">Reference proteome</keyword>
<reference evidence="4" key="1">
    <citation type="journal article" date="2019" name="Int. J. Syst. Evol. Microbiol.">
        <title>The Global Catalogue of Microorganisms (GCM) 10K type strain sequencing project: providing services to taxonomists for standard genome sequencing and annotation.</title>
        <authorList>
            <consortium name="The Broad Institute Genomics Platform"/>
            <consortium name="The Broad Institute Genome Sequencing Center for Infectious Disease"/>
            <person name="Wu L."/>
            <person name="Ma J."/>
        </authorList>
    </citation>
    <scope>NUCLEOTIDE SEQUENCE [LARGE SCALE GENOMIC DNA]</scope>
    <source>
        <strain evidence="4">KCTC 33576</strain>
    </source>
</reference>
<gene>
    <name evidence="3" type="ORF">ACFSYH_08135</name>
</gene>
<evidence type="ECO:0000313" key="3">
    <source>
        <dbReference type="EMBL" id="MFD2840537.1"/>
    </source>
</evidence>
<feature type="transmembrane region" description="Helical" evidence="2">
    <location>
        <begin position="136"/>
        <end position="157"/>
    </location>
</feature>
<protein>
    <submittedName>
        <fullName evidence="3">Uncharacterized protein</fullName>
    </submittedName>
</protein>
<evidence type="ECO:0000256" key="1">
    <source>
        <dbReference type="SAM" id="MobiDB-lite"/>
    </source>
</evidence>
<dbReference type="Proteomes" id="UP001597391">
    <property type="component" value="Unassembled WGS sequence"/>
</dbReference>
<evidence type="ECO:0000256" key="2">
    <source>
        <dbReference type="SAM" id="Phobius"/>
    </source>
</evidence>
<organism evidence="3 4">
    <name type="scientific">Populibacterium corticicola</name>
    <dbReference type="NCBI Taxonomy" id="1812826"/>
    <lineage>
        <taxon>Bacteria</taxon>
        <taxon>Bacillati</taxon>
        <taxon>Actinomycetota</taxon>
        <taxon>Actinomycetes</taxon>
        <taxon>Micrococcales</taxon>
        <taxon>Jonesiaceae</taxon>
        <taxon>Populibacterium</taxon>
    </lineage>
</organism>
<keyword evidence="2" id="KW-0812">Transmembrane</keyword>
<accession>A0ABW5XFW3</accession>
<dbReference type="RefSeq" id="WP_377466402.1">
    <property type="nucleotide sequence ID" value="NZ_JBHUOP010000003.1"/>
</dbReference>
<feature type="compositionally biased region" description="Polar residues" evidence="1">
    <location>
        <begin position="79"/>
        <end position="99"/>
    </location>
</feature>